<dbReference type="GO" id="GO:0019853">
    <property type="term" value="P:L-ascorbic acid biosynthetic process"/>
    <property type="evidence" value="ECO:0007669"/>
    <property type="project" value="TreeGrafter"/>
</dbReference>
<feature type="binding site" evidence="3">
    <location>
        <position position="16"/>
    </location>
    <ligand>
        <name>a divalent metal cation</name>
        <dbReference type="ChEBI" id="CHEBI:60240"/>
    </ligand>
</feature>
<protein>
    <submittedName>
        <fullName evidence="5">Calcium-binding protein</fullName>
    </submittedName>
</protein>
<feature type="binding site" evidence="3">
    <location>
        <position position="145"/>
    </location>
    <ligand>
        <name>a divalent metal cation</name>
        <dbReference type="ChEBI" id="CHEBI:60240"/>
    </ligand>
</feature>
<comment type="cofactor">
    <cofactor evidence="3">
        <name>Zn(2+)</name>
        <dbReference type="ChEBI" id="CHEBI:29105"/>
    </cofactor>
    <text evidence="3">Binds 1 divalent metal cation per subunit.</text>
</comment>
<dbReference type="Pfam" id="PF08450">
    <property type="entry name" value="SGL"/>
    <property type="match status" value="1"/>
</dbReference>
<dbReference type="GO" id="GO:0005509">
    <property type="term" value="F:calcium ion binding"/>
    <property type="evidence" value="ECO:0007669"/>
    <property type="project" value="TreeGrafter"/>
</dbReference>
<keyword evidence="3" id="KW-0479">Metal-binding</keyword>
<dbReference type="Proteomes" id="UP000613840">
    <property type="component" value="Unassembled WGS sequence"/>
</dbReference>
<dbReference type="SUPFAM" id="SSF63829">
    <property type="entry name" value="Calcium-dependent phosphotriesterase"/>
    <property type="match status" value="1"/>
</dbReference>
<evidence type="ECO:0000256" key="1">
    <source>
        <dbReference type="ARBA" id="ARBA00008853"/>
    </source>
</evidence>
<dbReference type="AlphaFoldDB" id="A0A917S065"/>
<comment type="caution">
    <text evidence="5">The sequence shown here is derived from an EMBL/GenBank/DDBJ whole genome shotgun (WGS) entry which is preliminary data.</text>
</comment>
<dbReference type="EMBL" id="BMMZ01000001">
    <property type="protein sequence ID" value="GGL48337.1"/>
    <property type="molecule type" value="Genomic_DNA"/>
</dbReference>
<evidence type="ECO:0000313" key="5">
    <source>
        <dbReference type="EMBL" id="GGL48337.1"/>
    </source>
</evidence>
<reference evidence="5" key="2">
    <citation type="submission" date="2020-09" db="EMBL/GenBank/DDBJ databases">
        <authorList>
            <person name="Sun Q."/>
            <person name="Zhou Y."/>
        </authorList>
    </citation>
    <scope>NUCLEOTIDE SEQUENCE</scope>
    <source>
        <strain evidence="5">CGMCC 4.7306</strain>
    </source>
</reference>
<feature type="binding site" evidence="3">
    <location>
        <position position="195"/>
    </location>
    <ligand>
        <name>a divalent metal cation</name>
        <dbReference type="ChEBI" id="CHEBI:60240"/>
    </ligand>
</feature>
<proteinExistence type="inferred from homology"/>
<sequence length="283" mass="29867">MVAAEQFSPPVAGLGEGAFWNDRTSRFMMVDLLRGDILTLDENGEASRTHVDTIASVLRRRTAGGFVVGVERGVRFLDDDLEPLGDVLSAFDTDGIRMNDGGCDPQGRLYVGSMAYAEAAGAGTLYRFDHDHAIGTVLGSVTVSNGVQWSADGSRVFYNDTATGRIAVFDFDGTDGSFHDQRDFVVLPEGVGAPDGMAIDAEDGLWVALWGGSAVHRYDADGKLTEVIGFPASKVTCPTFGGPDKATLYVTTASLDVLDEPHAGAVFRADVGVTGAPVYAFAG</sequence>
<feature type="domain" description="SMP-30/Gluconolactonase/LRE-like region" evidence="4">
    <location>
        <begin position="14"/>
        <end position="253"/>
    </location>
</feature>
<feature type="binding site" evidence="3">
    <location>
        <position position="97"/>
    </location>
    <ligand>
        <name>substrate</name>
    </ligand>
</feature>
<feature type="binding site" evidence="3">
    <location>
        <position position="99"/>
    </location>
    <ligand>
        <name>substrate</name>
    </ligand>
</feature>
<dbReference type="InterPro" id="IPR013658">
    <property type="entry name" value="SGL"/>
</dbReference>
<dbReference type="PANTHER" id="PTHR10907:SF47">
    <property type="entry name" value="REGUCALCIN"/>
    <property type="match status" value="1"/>
</dbReference>
<keyword evidence="6" id="KW-1185">Reference proteome</keyword>
<dbReference type="Gene3D" id="2.120.10.30">
    <property type="entry name" value="TolB, C-terminal domain"/>
    <property type="match status" value="1"/>
</dbReference>
<evidence type="ECO:0000259" key="4">
    <source>
        <dbReference type="Pfam" id="PF08450"/>
    </source>
</evidence>
<evidence type="ECO:0000313" key="6">
    <source>
        <dbReference type="Proteomes" id="UP000613840"/>
    </source>
</evidence>
<feature type="active site" description="Proton donor/acceptor" evidence="2">
    <location>
        <position position="195"/>
    </location>
</feature>
<name>A0A917S065_9ACTN</name>
<evidence type="ECO:0000256" key="3">
    <source>
        <dbReference type="PIRSR" id="PIRSR605511-2"/>
    </source>
</evidence>
<dbReference type="InterPro" id="IPR011042">
    <property type="entry name" value="6-blade_b-propeller_TolB-like"/>
</dbReference>
<dbReference type="PANTHER" id="PTHR10907">
    <property type="entry name" value="REGUCALCIN"/>
    <property type="match status" value="1"/>
</dbReference>
<accession>A0A917S065</accession>
<gene>
    <name evidence="5" type="ORF">GCM10011575_02710</name>
</gene>
<reference evidence="5" key="1">
    <citation type="journal article" date="2014" name="Int. J. Syst. Evol. Microbiol.">
        <title>Complete genome sequence of Corynebacterium casei LMG S-19264T (=DSM 44701T), isolated from a smear-ripened cheese.</title>
        <authorList>
            <consortium name="US DOE Joint Genome Institute (JGI-PGF)"/>
            <person name="Walter F."/>
            <person name="Albersmeier A."/>
            <person name="Kalinowski J."/>
            <person name="Ruckert C."/>
        </authorList>
    </citation>
    <scope>NUCLEOTIDE SEQUENCE</scope>
    <source>
        <strain evidence="5">CGMCC 4.7306</strain>
    </source>
</reference>
<dbReference type="PRINTS" id="PR01790">
    <property type="entry name" value="SMP30FAMILY"/>
</dbReference>
<comment type="similarity">
    <text evidence="1">Belongs to the SMP-30/CGR1 family.</text>
</comment>
<dbReference type="InterPro" id="IPR005511">
    <property type="entry name" value="SMP-30"/>
</dbReference>
<evidence type="ECO:0000256" key="2">
    <source>
        <dbReference type="PIRSR" id="PIRSR605511-1"/>
    </source>
</evidence>
<organism evidence="5 6">
    <name type="scientific">Microlunatus endophyticus</name>
    <dbReference type="NCBI Taxonomy" id="1716077"/>
    <lineage>
        <taxon>Bacteria</taxon>
        <taxon>Bacillati</taxon>
        <taxon>Actinomycetota</taxon>
        <taxon>Actinomycetes</taxon>
        <taxon>Propionibacteriales</taxon>
        <taxon>Propionibacteriaceae</taxon>
        <taxon>Microlunatus</taxon>
    </lineage>
</organism>
<keyword evidence="3" id="KW-0862">Zinc</keyword>
<dbReference type="RefSeq" id="WP_229669593.1">
    <property type="nucleotide sequence ID" value="NZ_BMMZ01000001.1"/>
</dbReference>
<dbReference type="GO" id="GO:0004341">
    <property type="term" value="F:gluconolactonase activity"/>
    <property type="evidence" value="ECO:0007669"/>
    <property type="project" value="TreeGrafter"/>
</dbReference>